<dbReference type="CDD" id="cd06223">
    <property type="entry name" value="PRTases_typeI"/>
    <property type="match status" value="1"/>
</dbReference>
<dbReference type="PANTHER" id="PTHR47505">
    <property type="entry name" value="DNA UTILIZATION PROTEIN YHGH"/>
    <property type="match status" value="1"/>
</dbReference>
<evidence type="ECO:0000259" key="2">
    <source>
        <dbReference type="Pfam" id="PF00156"/>
    </source>
</evidence>
<dbReference type="InterPro" id="IPR029057">
    <property type="entry name" value="PRTase-like"/>
</dbReference>
<proteinExistence type="inferred from homology"/>
<dbReference type="Gene3D" id="3.40.50.2020">
    <property type="match status" value="1"/>
</dbReference>
<evidence type="ECO:0000313" key="4">
    <source>
        <dbReference type="Proteomes" id="UP001597097"/>
    </source>
</evidence>
<sequence>MLVAVFAALADLILPQHCLGCAAGGPRLCGSCLAPVPARRMPRPVPAGLPECWSAADYAGAVRAAIVAYKERGQTTLARPLATALAFTACHALASRPAAPVAVVPIPSAARARRSRGHDPVGRLAALAVREMAAFGRRAELWPALGQARQIGDQAGLNATQRAANLAASHQVTPAGKARPAASALLVDDIVTTGSTLAEAARTLRANGVEVLLAVTVAATRRRS</sequence>
<accession>A0ABW4GH98</accession>
<dbReference type="SUPFAM" id="SSF53271">
    <property type="entry name" value="PRTase-like"/>
    <property type="match status" value="1"/>
</dbReference>
<evidence type="ECO:0000256" key="1">
    <source>
        <dbReference type="ARBA" id="ARBA00008007"/>
    </source>
</evidence>
<dbReference type="EMBL" id="JBHUCM010000031">
    <property type="protein sequence ID" value="MFD1542132.1"/>
    <property type="molecule type" value="Genomic_DNA"/>
</dbReference>
<dbReference type="Proteomes" id="UP001597097">
    <property type="component" value="Unassembled WGS sequence"/>
</dbReference>
<organism evidence="3 4">
    <name type="scientific">Nonomuraea guangzhouensis</name>
    <dbReference type="NCBI Taxonomy" id="1291555"/>
    <lineage>
        <taxon>Bacteria</taxon>
        <taxon>Bacillati</taxon>
        <taxon>Actinomycetota</taxon>
        <taxon>Actinomycetes</taxon>
        <taxon>Streptosporangiales</taxon>
        <taxon>Streptosporangiaceae</taxon>
        <taxon>Nonomuraea</taxon>
    </lineage>
</organism>
<reference evidence="4" key="1">
    <citation type="journal article" date="2019" name="Int. J. Syst. Evol. Microbiol.">
        <title>The Global Catalogue of Microorganisms (GCM) 10K type strain sequencing project: providing services to taxonomists for standard genome sequencing and annotation.</title>
        <authorList>
            <consortium name="The Broad Institute Genomics Platform"/>
            <consortium name="The Broad Institute Genome Sequencing Center for Infectious Disease"/>
            <person name="Wu L."/>
            <person name="Ma J."/>
        </authorList>
    </citation>
    <scope>NUCLEOTIDE SEQUENCE [LARGE SCALE GENOMIC DNA]</scope>
    <source>
        <strain evidence="4">CGMCC 1.15399</strain>
    </source>
</reference>
<name>A0ABW4GH98_9ACTN</name>
<dbReference type="PANTHER" id="PTHR47505:SF1">
    <property type="entry name" value="DNA UTILIZATION PROTEIN YHGH"/>
    <property type="match status" value="1"/>
</dbReference>
<keyword evidence="4" id="KW-1185">Reference proteome</keyword>
<dbReference type="RefSeq" id="WP_246654611.1">
    <property type="nucleotide sequence ID" value="NZ_JAHKRM010000045.1"/>
</dbReference>
<feature type="domain" description="Phosphoribosyltransferase" evidence="2">
    <location>
        <begin position="181"/>
        <end position="219"/>
    </location>
</feature>
<comment type="caution">
    <text evidence="3">The sequence shown here is derived from an EMBL/GenBank/DDBJ whole genome shotgun (WGS) entry which is preliminary data.</text>
</comment>
<evidence type="ECO:0000313" key="3">
    <source>
        <dbReference type="EMBL" id="MFD1542132.1"/>
    </source>
</evidence>
<dbReference type="InterPro" id="IPR000836">
    <property type="entry name" value="PRTase_dom"/>
</dbReference>
<gene>
    <name evidence="3" type="ORF">ACFSJ0_34135</name>
</gene>
<dbReference type="InterPro" id="IPR051910">
    <property type="entry name" value="ComF/GntX_DNA_util-trans"/>
</dbReference>
<dbReference type="Pfam" id="PF00156">
    <property type="entry name" value="Pribosyltran"/>
    <property type="match status" value="1"/>
</dbReference>
<protein>
    <submittedName>
        <fullName evidence="3">ComF family protein</fullName>
    </submittedName>
</protein>
<comment type="similarity">
    <text evidence="1">Belongs to the ComF/GntX family.</text>
</comment>